<keyword evidence="2" id="KW-1185">Reference proteome</keyword>
<accession>A0AAE9C2I8</accession>
<dbReference type="EMBL" id="OK040790">
    <property type="protein sequence ID" value="UDL15948.1"/>
    <property type="molecule type" value="Genomic_DNA"/>
</dbReference>
<dbReference type="RefSeq" id="YP_010755188.1">
    <property type="nucleotide sequence ID" value="NC_073468.1"/>
</dbReference>
<name>A0AAE9C2I8_9CAUD</name>
<organism evidence="1 2">
    <name type="scientific">Microbacterium phage Pumpernickel</name>
    <dbReference type="NCBI Taxonomy" id="2885983"/>
    <lineage>
        <taxon>Viruses</taxon>
        <taxon>Duplodnaviria</taxon>
        <taxon>Heunggongvirae</taxon>
        <taxon>Uroviricota</taxon>
        <taxon>Caudoviricetes</taxon>
        <taxon>Pumpernickelvirus</taxon>
        <taxon>Pumpernickelvirus pumpernickel</taxon>
    </lineage>
</organism>
<sequence>MPAWNERDERGRHWNGQRWVTDGEWQIALRIRDNATRYEMPWWRRWFTKATHHHVWNQPYKDAQPECACGEKKSTWFHSKVGYVTDGGRISSLGGSSGPLRDTPETRSRYSPAHSYIGVHRGGNPVYMGNDEPVRHNHITRDIKPYGQCPACDAYLDNHREKNG</sequence>
<evidence type="ECO:0000313" key="1">
    <source>
        <dbReference type="EMBL" id="UDL15948.1"/>
    </source>
</evidence>
<dbReference type="KEGG" id="vg:80019839"/>
<dbReference type="Proteomes" id="UP000827768">
    <property type="component" value="Segment"/>
</dbReference>
<evidence type="ECO:0000313" key="2">
    <source>
        <dbReference type="Proteomes" id="UP000827768"/>
    </source>
</evidence>
<proteinExistence type="predicted"/>
<gene>
    <name evidence="1" type="primary">198</name>
    <name evidence="1" type="ORF">SEA_PUMPERNICKEL_198</name>
</gene>
<protein>
    <submittedName>
        <fullName evidence="1">Uncharacterized protein</fullName>
    </submittedName>
</protein>
<dbReference type="GeneID" id="80019839"/>
<reference evidence="1" key="1">
    <citation type="submission" date="2021-09" db="EMBL/GenBank/DDBJ databases">
        <authorList>
            <person name="Andersen S.H."/>
            <person name="Beall E.A."/>
            <person name="Cappelle B."/>
            <person name="Falteisek K.J."/>
            <person name="Fenske B.A."/>
            <person name="Gansluckner N.W."/>
            <person name="Gilbertson S.M."/>
            <person name="Krings K.J."/>
            <person name="Mobeck M."/>
            <person name="Odeku J.O."/>
            <person name="Poncelet M.E."/>
            <person name="Rohr J.R."/>
            <person name="Rolands L."/>
            <person name="Whipple C.D."/>
            <person name="Whipple E.M."/>
            <person name="Spring A.M."/>
            <person name="Klyczek K."/>
            <person name="Garlena R.A."/>
            <person name="Russell D.A."/>
            <person name="Pope W.H."/>
            <person name="Jacobs-Sera D."/>
            <person name="Hatfull G.F."/>
        </authorList>
    </citation>
    <scope>NUCLEOTIDE SEQUENCE</scope>
</reference>